<dbReference type="EMBL" id="JBHUDO010000002">
    <property type="protein sequence ID" value="MFD1645580.1"/>
    <property type="molecule type" value="Genomic_DNA"/>
</dbReference>
<comment type="caution">
    <text evidence="2">The sequence shown here is derived from an EMBL/GenBank/DDBJ whole genome shotgun (WGS) entry which is preliminary data.</text>
</comment>
<dbReference type="RefSeq" id="WP_256398903.1">
    <property type="nucleotide sequence ID" value="NZ_JANHJR010000001.1"/>
</dbReference>
<proteinExistence type="predicted"/>
<feature type="compositionally biased region" description="Polar residues" evidence="1">
    <location>
        <begin position="89"/>
        <end position="104"/>
    </location>
</feature>
<keyword evidence="3" id="KW-1185">Reference proteome</keyword>
<reference evidence="2 3" key="1">
    <citation type="journal article" date="2019" name="Int. J. Syst. Evol. Microbiol.">
        <title>The Global Catalogue of Microorganisms (GCM) 10K type strain sequencing project: providing services to taxonomists for standard genome sequencing and annotation.</title>
        <authorList>
            <consortium name="The Broad Institute Genomics Platform"/>
            <consortium name="The Broad Institute Genome Sequencing Center for Infectious Disease"/>
            <person name="Wu L."/>
            <person name="Ma J."/>
        </authorList>
    </citation>
    <scope>NUCLEOTIDE SEQUENCE [LARGE SCALE GENOMIC DNA]</scope>
    <source>
        <strain evidence="2 3">CGMCC 1.10390</strain>
    </source>
</reference>
<accession>A0ABD6DIG0</accession>
<evidence type="ECO:0000313" key="3">
    <source>
        <dbReference type="Proteomes" id="UP001597034"/>
    </source>
</evidence>
<name>A0ABD6DIG0_9EURY</name>
<dbReference type="Proteomes" id="UP001597034">
    <property type="component" value="Unassembled WGS sequence"/>
</dbReference>
<feature type="compositionally biased region" description="Low complexity" evidence="1">
    <location>
        <begin position="105"/>
        <end position="117"/>
    </location>
</feature>
<feature type="region of interest" description="Disordered" evidence="1">
    <location>
        <begin position="1"/>
        <end position="171"/>
    </location>
</feature>
<feature type="compositionally biased region" description="Low complexity" evidence="1">
    <location>
        <begin position="43"/>
        <end position="64"/>
    </location>
</feature>
<evidence type="ECO:0000256" key="1">
    <source>
        <dbReference type="SAM" id="MobiDB-lite"/>
    </source>
</evidence>
<evidence type="ECO:0000313" key="2">
    <source>
        <dbReference type="EMBL" id="MFD1645580.1"/>
    </source>
</evidence>
<dbReference type="AlphaFoldDB" id="A0ABD6DIG0"/>
<evidence type="ECO:0008006" key="4">
    <source>
        <dbReference type="Google" id="ProtNLM"/>
    </source>
</evidence>
<protein>
    <recommendedName>
        <fullName evidence="4">PGF-CTERM protein</fullName>
    </recommendedName>
</protein>
<organism evidence="2 3">
    <name type="scientific">Haloarchaeobius litoreus</name>
    <dbReference type="NCBI Taxonomy" id="755306"/>
    <lineage>
        <taxon>Archaea</taxon>
        <taxon>Methanobacteriati</taxon>
        <taxon>Methanobacteriota</taxon>
        <taxon>Stenosarchaea group</taxon>
        <taxon>Halobacteria</taxon>
        <taxon>Halobacteriales</taxon>
        <taxon>Halorubellaceae</taxon>
        <taxon>Haloarchaeobius</taxon>
    </lineage>
</organism>
<sequence>MIVAPEAGKGGGTRLRDKQDDEKDEPVSLAANTRYEKADSLQSGDSSGSTDSDSGGSSTSGGSSNRRLGREVGSADLTIGLDEDGRAQETLSGMGSGGSNSTEGVTTEDTTKVATVTSDQTVEEAESTEQAVENATDGRAYGNPNETEDIGTGAAVTSGGSSGSGGSAGELLDALPVDNLLIAALAMVGVAVAAGGGDGG</sequence>
<gene>
    <name evidence="2" type="ORF">ACFSBL_07785</name>
</gene>